<evidence type="ECO:0000256" key="3">
    <source>
        <dbReference type="ARBA" id="ARBA00022764"/>
    </source>
</evidence>
<reference evidence="6 7" key="1">
    <citation type="submission" date="2016-10" db="EMBL/GenBank/DDBJ databases">
        <authorList>
            <person name="de Groot N.N."/>
        </authorList>
    </citation>
    <scope>NUCLEOTIDE SEQUENCE [LARGE SCALE GENOMIC DNA]</scope>
    <source>
        <strain evidence="6 7">DSM 23042</strain>
    </source>
</reference>
<proteinExistence type="inferred from homology"/>
<dbReference type="RefSeq" id="WP_092696260.1">
    <property type="nucleotide sequence ID" value="NZ_FOGU01000018.1"/>
</dbReference>
<feature type="domain" description="SAF" evidence="5">
    <location>
        <begin position="17"/>
        <end position="75"/>
    </location>
</feature>
<accession>A0A1H9X4R6</accession>
<comment type="function">
    <text evidence="4">Involved in the assembly process of the P-ring formation. It may associate with FlgF on the rod constituting a structure essential for the P-ring assembly or may act as a modulator protein for the P-ring assembly.</text>
</comment>
<sequence length="141" mass="14960">MLRLLIIFPVLAVPVHADTLVAARTVRSQAILGQEDVRVVPGPTDGPLNDPAQVVGQETRVVLYAGRPIRPSDIGPPAVIDRNDLVTLRYRAGALAIIAEGRALNRAGLGDRVRVMNTSSRTTVTGKVLSDGSVEISVPHS</sequence>
<dbReference type="EMBL" id="FOGU01000018">
    <property type="protein sequence ID" value="SES41142.1"/>
    <property type="molecule type" value="Genomic_DNA"/>
</dbReference>
<dbReference type="Pfam" id="PF13144">
    <property type="entry name" value="ChapFlgA"/>
    <property type="match status" value="1"/>
</dbReference>
<dbReference type="STRING" id="641238.SAMN04490244_11822"/>
<keyword evidence="6" id="KW-0969">Cilium</keyword>
<dbReference type="PANTHER" id="PTHR36307">
    <property type="entry name" value="FLAGELLA BASAL BODY P-RING FORMATION PROTEIN FLGA"/>
    <property type="match status" value="1"/>
</dbReference>
<name>A0A1H9X4R6_9RHOB</name>
<dbReference type="GO" id="GO:0044780">
    <property type="term" value="P:bacterial-type flagellum assembly"/>
    <property type="evidence" value="ECO:0007669"/>
    <property type="project" value="InterPro"/>
</dbReference>
<dbReference type="SMART" id="SM00858">
    <property type="entry name" value="SAF"/>
    <property type="match status" value="1"/>
</dbReference>
<keyword evidence="4" id="KW-1005">Bacterial flagellum biogenesis</keyword>
<evidence type="ECO:0000256" key="4">
    <source>
        <dbReference type="RuleBase" id="RU362063"/>
    </source>
</evidence>
<keyword evidence="6" id="KW-0966">Cell projection</keyword>
<dbReference type="Proteomes" id="UP000198885">
    <property type="component" value="Unassembled WGS sequence"/>
</dbReference>
<keyword evidence="2 4" id="KW-0732">Signal</keyword>
<protein>
    <recommendedName>
        <fullName evidence="4">Flagella basal body P-ring formation protein FlgA</fullName>
    </recommendedName>
</protein>
<dbReference type="PANTHER" id="PTHR36307:SF1">
    <property type="entry name" value="FLAGELLA BASAL BODY P-RING FORMATION PROTEIN FLGA"/>
    <property type="match status" value="1"/>
</dbReference>
<organism evidence="6 7">
    <name type="scientific">Tranquillimonas rosea</name>
    <dbReference type="NCBI Taxonomy" id="641238"/>
    <lineage>
        <taxon>Bacteria</taxon>
        <taxon>Pseudomonadati</taxon>
        <taxon>Pseudomonadota</taxon>
        <taxon>Alphaproteobacteria</taxon>
        <taxon>Rhodobacterales</taxon>
        <taxon>Roseobacteraceae</taxon>
        <taxon>Tranquillimonas</taxon>
    </lineage>
</organism>
<evidence type="ECO:0000259" key="5">
    <source>
        <dbReference type="SMART" id="SM00858"/>
    </source>
</evidence>
<keyword evidence="6" id="KW-0282">Flagellum</keyword>
<evidence type="ECO:0000313" key="6">
    <source>
        <dbReference type="EMBL" id="SES41142.1"/>
    </source>
</evidence>
<evidence type="ECO:0000313" key="7">
    <source>
        <dbReference type="Proteomes" id="UP000198885"/>
    </source>
</evidence>
<comment type="subcellular location">
    <subcellularLocation>
        <location evidence="1 4">Periplasm</location>
    </subcellularLocation>
</comment>
<keyword evidence="3 4" id="KW-0574">Periplasm</keyword>
<gene>
    <name evidence="6" type="ORF">SAMN04490244_11822</name>
</gene>
<dbReference type="NCBIfam" id="TIGR03170">
    <property type="entry name" value="flgA_cterm"/>
    <property type="match status" value="1"/>
</dbReference>
<evidence type="ECO:0000256" key="1">
    <source>
        <dbReference type="ARBA" id="ARBA00004418"/>
    </source>
</evidence>
<dbReference type="InterPro" id="IPR017585">
    <property type="entry name" value="SAF_FlgA"/>
</dbReference>
<evidence type="ECO:0000256" key="2">
    <source>
        <dbReference type="ARBA" id="ARBA00022729"/>
    </source>
</evidence>
<dbReference type="Gene3D" id="2.30.30.760">
    <property type="match status" value="1"/>
</dbReference>
<dbReference type="Gene3D" id="3.90.1210.10">
    <property type="entry name" value="Antifreeze-like/N-acetylneuraminic acid synthase C-terminal domain"/>
    <property type="match status" value="1"/>
</dbReference>
<dbReference type="InterPro" id="IPR013974">
    <property type="entry name" value="SAF"/>
</dbReference>
<comment type="similarity">
    <text evidence="4">Belongs to the FlgA family.</text>
</comment>
<feature type="chain" id="PRO_5011332503" description="Flagella basal body P-ring formation protein FlgA" evidence="4">
    <location>
        <begin position="18"/>
        <end position="141"/>
    </location>
</feature>
<dbReference type="GO" id="GO:0042597">
    <property type="term" value="C:periplasmic space"/>
    <property type="evidence" value="ECO:0007669"/>
    <property type="project" value="UniProtKB-SubCell"/>
</dbReference>
<feature type="signal peptide" evidence="4">
    <location>
        <begin position="1"/>
        <end position="17"/>
    </location>
</feature>
<dbReference type="AlphaFoldDB" id="A0A1H9X4R6"/>
<dbReference type="InterPro" id="IPR039246">
    <property type="entry name" value="Flagellar_FlgA"/>
</dbReference>
<keyword evidence="7" id="KW-1185">Reference proteome</keyword>
<dbReference type="OrthoDB" id="7619725at2"/>
<dbReference type="CDD" id="cd11614">
    <property type="entry name" value="SAF_CpaB_FlgA_like"/>
    <property type="match status" value="1"/>
</dbReference>